<dbReference type="EMBL" id="BAAAHU010000081">
    <property type="protein sequence ID" value="GAA1016479.1"/>
    <property type="molecule type" value="Genomic_DNA"/>
</dbReference>
<name>A0ABN1T661_9ACTN</name>
<dbReference type="RefSeq" id="WP_067389254.1">
    <property type="nucleotide sequence ID" value="NZ_BAAAHU010000081.1"/>
</dbReference>
<evidence type="ECO:0000259" key="3">
    <source>
        <dbReference type="Pfam" id="PF00582"/>
    </source>
</evidence>
<gene>
    <name evidence="4" type="ORF">GCM10009564_51930</name>
</gene>
<keyword evidence="5" id="KW-1185">Reference proteome</keyword>
<dbReference type="PRINTS" id="PR01438">
    <property type="entry name" value="UNVRSLSTRESS"/>
</dbReference>
<dbReference type="Gene3D" id="3.40.50.620">
    <property type="entry name" value="HUPs"/>
    <property type="match status" value="2"/>
</dbReference>
<evidence type="ECO:0000256" key="1">
    <source>
        <dbReference type="ARBA" id="ARBA00008791"/>
    </source>
</evidence>
<dbReference type="Pfam" id="PF00582">
    <property type="entry name" value="Usp"/>
    <property type="match status" value="2"/>
</dbReference>
<evidence type="ECO:0000256" key="2">
    <source>
        <dbReference type="SAM" id="MobiDB-lite"/>
    </source>
</evidence>
<dbReference type="PANTHER" id="PTHR46553">
    <property type="entry name" value="ADENINE NUCLEOTIDE ALPHA HYDROLASES-LIKE SUPERFAMILY PROTEIN"/>
    <property type="match status" value="1"/>
</dbReference>
<protein>
    <submittedName>
        <fullName evidence="4">Universal stress protein</fullName>
    </submittedName>
</protein>
<feature type="region of interest" description="Disordered" evidence="2">
    <location>
        <begin position="48"/>
        <end position="71"/>
    </location>
</feature>
<dbReference type="Proteomes" id="UP001501072">
    <property type="component" value="Unassembled WGS sequence"/>
</dbReference>
<dbReference type="SUPFAM" id="SSF52402">
    <property type="entry name" value="Adenine nucleotide alpha hydrolases-like"/>
    <property type="match status" value="2"/>
</dbReference>
<feature type="domain" description="UspA" evidence="3">
    <location>
        <begin position="5"/>
        <end position="158"/>
    </location>
</feature>
<dbReference type="InterPro" id="IPR006016">
    <property type="entry name" value="UspA"/>
</dbReference>
<organism evidence="4 5">
    <name type="scientific">Streptomyces thermogriseus</name>
    <dbReference type="NCBI Taxonomy" id="75292"/>
    <lineage>
        <taxon>Bacteria</taxon>
        <taxon>Bacillati</taxon>
        <taxon>Actinomycetota</taxon>
        <taxon>Actinomycetes</taxon>
        <taxon>Kitasatosporales</taxon>
        <taxon>Streptomycetaceae</taxon>
        <taxon>Streptomyces</taxon>
    </lineage>
</organism>
<proteinExistence type="inferred from homology"/>
<dbReference type="InterPro" id="IPR014729">
    <property type="entry name" value="Rossmann-like_a/b/a_fold"/>
</dbReference>
<reference evidence="4 5" key="1">
    <citation type="journal article" date="2019" name="Int. J. Syst. Evol. Microbiol.">
        <title>The Global Catalogue of Microorganisms (GCM) 10K type strain sequencing project: providing services to taxonomists for standard genome sequencing and annotation.</title>
        <authorList>
            <consortium name="The Broad Institute Genomics Platform"/>
            <consortium name="The Broad Institute Genome Sequencing Center for Infectious Disease"/>
            <person name="Wu L."/>
            <person name="Ma J."/>
        </authorList>
    </citation>
    <scope>NUCLEOTIDE SEQUENCE [LARGE SCALE GENOMIC DNA]</scope>
    <source>
        <strain evidence="4 5">JCM 11269</strain>
    </source>
</reference>
<evidence type="ECO:0000313" key="5">
    <source>
        <dbReference type="Proteomes" id="UP001501072"/>
    </source>
</evidence>
<sequence>MELPLVVGVDGSAPSLAAVDWAVDEAARHGLPLRLVHASLWERYEGYGEGEEEGVPPGSGERSSEQASAGRIVASAAERARRRDARTDAGVRTGVDAAVKVSADIVPDDAVSALLEAGDTAFALVTGFRGRGGLKGLLLGSVSLAVAARANCPVVVVRGDRAGLAGAHGRILLGAGEPDTGGEAVWWAFREAEVRGCVLDVVRAWRSPVLQAPSDAAAREREEQALVLLEEVLREARAAHPDVRLRPVTVEGPAHKVLVDRSAAADLVIVGARRRTGRVGLQLGRTGHTLLHHARCPVAVVPQRV</sequence>
<dbReference type="PANTHER" id="PTHR46553:SF3">
    <property type="entry name" value="ADENINE NUCLEOTIDE ALPHA HYDROLASES-LIKE SUPERFAMILY PROTEIN"/>
    <property type="match status" value="1"/>
</dbReference>
<comment type="caution">
    <text evidence="4">The sequence shown here is derived from an EMBL/GenBank/DDBJ whole genome shotgun (WGS) entry which is preliminary data.</text>
</comment>
<evidence type="ECO:0000313" key="4">
    <source>
        <dbReference type="EMBL" id="GAA1016479.1"/>
    </source>
</evidence>
<comment type="similarity">
    <text evidence="1">Belongs to the universal stress protein A family.</text>
</comment>
<accession>A0ABN1T661</accession>
<dbReference type="InterPro" id="IPR006015">
    <property type="entry name" value="Universal_stress_UspA"/>
</dbReference>
<feature type="domain" description="UspA" evidence="3">
    <location>
        <begin position="170"/>
        <end position="302"/>
    </location>
</feature>